<dbReference type="AlphaFoldDB" id="A0A9N9E6E7"/>
<name>A0A9N9E6E7_9GLOM</name>
<reference evidence="2" key="1">
    <citation type="submission" date="2021-06" db="EMBL/GenBank/DDBJ databases">
        <authorList>
            <person name="Kallberg Y."/>
            <person name="Tangrot J."/>
            <person name="Rosling A."/>
        </authorList>
    </citation>
    <scope>NUCLEOTIDE SEQUENCE</scope>
    <source>
        <strain evidence="2">BR232B</strain>
    </source>
</reference>
<dbReference type="Proteomes" id="UP000789739">
    <property type="component" value="Unassembled WGS sequence"/>
</dbReference>
<protein>
    <submittedName>
        <fullName evidence="2">2942_t:CDS:1</fullName>
    </submittedName>
</protein>
<proteinExistence type="predicted"/>
<evidence type="ECO:0000313" key="2">
    <source>
        <dbReference type="EMBL" id="CAG8665450.1"/>
    </source>
</evidence>
<sequence length="229" mass="27127">MSQQPFQSQAWNHQQQQEELMQQQQHRYILSNPNRQMALQYPAYQSTQPEYPDGSNQRPLYRDVLMNSQHELQQSQQYQPSPSFLQLPTSLPTYPISELSRERTQQNLFMHQQRQQQWLSHSRQHGEQTSNELFMPMEFEHELGRQNSVSNTLGFSQIEQPMYYSQVYSPSEIIQHPSQSQGNIHQEPPLQSNFGQLGNRFPHKSSQMETNEQFLQSQIIGYQREKSNN</sequence>
<feature type="non-terminal residue" evidence="2">
    <location>
        <position position="1"/>
    </location>
</feature>
<evidence type="ECO:0000313" key="3">
    <source>
        <dbReference type="Proteomes" id="UP000789739"/>
    </source>
</evidence>
<gene>
    <name evidence="2" type="ORF">PBRASI_LOCUS11020</name>
</gene>
<feature type="compositionally biased region" description="Low complexity" evidence="1">
    <location>
        <begin position="14"/>
        <end position="24"/>
    </location>
</feature>
<comment type="caution">
    <text evidence="2">The sequence shown here is derived from an EMBL/GenBank/DDBJ whole genome shotgun (WGS) entry which is preliminary data.</text>
</comment>
<accession>A0A9N9E6E7</accession>
<dbReference type="EMBL" id="CAJVPI010004136">
    <property type="protein sequence ID" value="CAG8665450.1"/>
    <property type="molecule type" value="Genomic_DNA"/>
</dbReference>
<feature type="region of interest" description="Disordered" evidence="1">
    <location>
        <begin position="1"/>
        <end position="24"/>
    </location>
</feature>
<organism evidence="2 3">
    <name type="scientific">Paraglomus brasilianum</name>
    <dbReference type="NCBI Taxonomy" id="144538"/>
    <lineage>
        <taxon>Eukaryota</taxon>
        <taxon>Fungi</taxon>
        <taxon>Fungi incertae sedis</taxon>
        <taxon>Mucoromycota</taxon>
        <taxon>Glomeromycotina</taxon>
        <taxon>Glomeromycetes</taxon>
        <taxon>Paraglomerales</taxon>
        <taxon>Paraglomeraceae</taxon>
        <taxon>Paraglomus</taxon>
    </lineage>
</organism>
<keyword evidence="3" id="KW-1185">Reference proteome</keyword>
<feature type="compositionally biased region" description="Polar residues" evidence="1">
    <location>
        <begin position="1"/>
        <end position="13"/>
    </location>
</feature>
<evidence type="ECO:0000256" key="1">
    <source>
        <dbReference type="SAM" id="MobiDB-lite"/>
    </source>
</evidence>